<evidence type="ECO:0000256" key="3">
    <source>
        <dbReference type="ARBA" id="ARBA00022598"/>
    </source>
</evidence>
<evidence type="ECO:0000256" key="6">
    <source>
        <dbReference type="ARBA" id="ARBA00022917"/>
    </source>
</evidence>
<evidence type="ECO:0000313" key="18">
    <source>
        <dbReference type="Proteomes" id="UP000006310"/>
    </source>
</evidence>
<organism evidence="17 18">
    <name type="scientific">Huiozyma naganishii (strain ATCC MYA-139 / BCRC 22969 / CBS 8797 / KCTC 17520 / NBRC 10181 / NCYC 3082 / Yp74L-3)</name>
    <name type="common">Yeast</name>
    <name type="synonym">Kazachstania naganishii</name>
    <dbReference type="NCBI Taxonomy" id="1071383"/>
    <lineage>
        <taxon>Eukaryota</taxon>
        <taxon>Fungi</taxon>
        <taxon>Dikarya</taxon>
        <taxon>Ascomycota</taxon>
        <taxon>Saccharomycotina</taxon>
        <taxon>Saccharomycetes</taxon>
        <taxon>Saccharomycetales</taxon>
        <taxon>Saccharomycetaceae</taxon>
        <taxon>Huiozyma</taxon>
    </lineage>
</organism>
<dbReference type="GO" id="GO:0005524">
    <property type="term" value="F:ATP binding"/>
    <property type="evidence" value="ECO:0007669"/>
    <property type="project" value="UniProtKB-KW"/>
</dbReference>
<evidence type="ECO:0000259" key="15">
    <source>
        <dbReference type="Pfam" id="PF04558"/>
    </source>
</evidence>
<dbReference type="PANTHER" id="PTHR43097">
    <property type="entry name" value="GLUTAMINE-TRNA LIGASE"/>
    <property type="match status" value="1"/>
</dbReference>
<evidence type="ECO:0000256" key="9">
    <source>
        <dbReference type="ARBA" id="ARBA00048270"/>
    </source>
</evidence>
<feature type="domain" description="Glutamyl/glutaminyl-tRNA synthetase class Ib anti-codon binding" evidence="13">
    <location>
        <begin position="567"/>
        <end position="668"/>
    </location>
</feature>
<dbReference type="FunFam" id="2.40.240.10:FF:000015">
    <property type="entry name" value="Glutaminyl-tRNA synthetase"/>
    <property type="match status" value="1"/>
</dbReference>
<dbReference type="InterPro" id="IPR000924">
    <property type="entry name" value="Glu/Gln-tRNA-synth"/>
</dbReference>
<dbReference type="InterPro" id="IPR014729">
    <property type="entry name" value="Rossmann-like_a/b/a_fold"/>
</dbReference>
<dbReference type="InterPro" id="IPR020059">
    <property type="entry name" value="Glu/Gln-tRNA-synth_Ib_codon-bd"/>
</dbReference>
<evidence type="ECO:0000256" key="5">
    <source>
        <dbReference type="ARBA" id="ARBA00022840"/>
    </source>
</evidence>
<dbReference type="GO" id="GO:1990825">
    <property type="term" value="F:sequence-specific mRNA binding"/>
    <property type="evidence" value="ECO:0007669"/>
    <property type="project" value="EnsemblFungi"/>
</dbReference>
<protein>
    <recommendedName>
        <fullName evidence="2">glutamine--tRNA ligase</fullName>
        <ecNumber evidence="2">6.1.1.18</ecNumber>
    </recommendedName>
    <alternativeName>
        <fullName evidence="8">Glutaminyl-tRNA synthetase</fullName>
    </alternativeName>
</protein>
<dbReference type="RefSeq" id="XP_022467207.1">
    <property type="nucleotide sequence ID" value="XM_022610964.1"/>
</dbReference>
<dbReference type="CDD" id="cd00807">
    <property type="entry name" value="GlnRS_core"/>
    <property type="match status" value="1"/>
</dbReference>
<name>J7RST8_HUIN7</name>
<dbReference type="PRINTS" id="PR00987">
    <property type="entry name" value="TRNASYNTHGLU"/>
</dbReference>
<dbReference type="InterPro" id="IPR007639">
    <property type="entry name" value="Gln-tRNA-synth_Ib_RNA-bd_N"/>
</dbReference>
<keyword evidence="5 10" id="KW-0067">ATP-binding</keyword>
<dbReference type="EC" id="6.1.1.18" evidence="2"/>
<reference evidence="18" key="2">
    <citation type="submission" date="2012-08" db="EMBL/GenBank/DDBJ databases">
        <title>Genome sequence of Kazachstania naganishii.</title>
        <authorList>
            <person name="Gordon J.L."/>
            <person name="Armisen D."/>
            <person name="Proux-Wera E."/>
            <person name="OhEigeartaigh S.S."/>
            <person name="Byrne K.P."/>
            <person name="Wolfe K.H."/>
        </authorList>
    </citation>
    <scope>NUCLEOTIDE SEQUENCE [LARGE SCALE GENOMIC DNA]</scope>
    <source>
        <strain evidence="18">ATCC MYA-139 / BCRC 22969 / CBS 8797 / CCRC 22969 / KCTC 17520 / NBRC 10181 / NCYC 3082</strain>
    </source>
</reference>
<dbReference type="KEGG" id="kng:KNAG_0M01100"/>
<evidence type="ECO:0000256" key="11">
    <source>
        <dbReference type="SAM" id="MobiDB-lite"/>
    </source>
</evidence>
<feature type="region of interest" description="Disordered" evidence="11">
    <location>
        <begin position="180"/>
        <end position="213"/>
    </location>
</feature>
<dbReference type="OMA" id="TWCIYPM"/>
<dbReference type="Pfam" id="PF04557">
    <property type="entry name" value="tRNA_synt_1c_R2"/>
    <property type="match status" value="1"/>
</dbReference>
<dbReference type="GO" id="GO:0004819">
    <property type="term" value="F:glutamine-tRNA ligase activity"/>
    <property type="evidence" value="ECO:0007669"/>
    <property type="project" value="UniProtKB-EC"/>
</dbReference>
<dbReference type="Proteomes" id="UP000006310">
    <property type="component" value="Chromosome 13"/>
</dbReference>
<dbReference type="InterPro" id="IPR004514">
    <property type="entry name" value="Gln-tRNA-synth"/>
</dbReference>
<dbReference type="FunFam" id="3.40.50.620:FF:000183">
    <property type="entry name" value="Glutaminyl-tRNA synthetase"/>
    <property type="match status" value="1"/>
</dbReference>
<dbReference type="GO" id="GO:0005829">
    <property type="term" value="C:cytosol"/>
    <property type="evidence" value="ECO:0007669"/>
    <property type="project" value="EnsemblFungi"/>
</dbReference>
<comment type="similarity">
    <text evidence="1 10">Belongs to the class-I aminoacyl-tRNA synthetase family.</text>
</comment>
<evidence type="ECO:0000259" key="14">
    <source>
        <dbReference type="Pfam" id="PF04557"/>
    </source>
</evidence>
<keyword evidence="6 10" id="KW-0648">Protein biosynthesis</keyword>
<dbReference type="OrthoDB" id="10250478at2759"/>
<dbReference type="GO" id="GO:0006425">
    <property type="term" value="P:glutaminyl-tRNA aminoacylation"/>
    <property type="evidence" value="ECO:0007669"/>
    <property type="project" value="EnsemblFungi"/>
</dbReference>
<dbReference type="GeneID" id="34528743"/>
<dbReference type="STRING" id="1071383.J7RST8"/>
<accession>J7RST8</accession>
<evidence type="ECO:0000256" key="8">
    <source>
        <dbReference type="ARBA" id="ARBA00030466"/>
    </source>
</evidence>
<reference evidence="17 18" key="1">
    <citation type="journal article" date="2011" name="Proc. Natl. Acad. Sci. U.S.A.">
        <title>Evolutionary erosion of yeast sex chromosomes by mating-type switching accidents.</title>
        <authorList>
            <person name="Gordon J.L."/>
            <person name="Armisen D."/>
            <person name="Proux-Wera E."/>
            <person name="Oheigeartaigh S.S."/>
            <person name="Byrne K.P."/>
            <person name="Wolfe K.H."/>
        </authorList>
    </citation>
    <scope>NUCLEOTIDE SEQUENCE [LARGE SCALE GENOMIC DNA]</scope>
    <source>
        <strain evidence="18">ATCC MYA-139 / BCRC 22969 / CBS 8797 / CCRC 22969 / KCTC 17520 / NBRC 10181 / NCYC 3082</strain>
    </source>
</reference>
<dbReference type="FunFam" id="1.10.8.1290:FF:000002">
    <property type="entry name" value="Glutamine--tRNA ligase cytoplasmic"/>
    <property type="match status" value="1"/>
</dbReference>
<dbReference type="SUPFAM" id="SSF50715">
    <property type="entry name" value="Ribosomal protein L25-like"/>
    <property type="match status" value="1"/>
</dbReference>
<feature type="domain" description="Glutaminyl-tRNA synthetase class Ib non-specific RNA-binding" evidence="14">
    <location>
        <begin position="166"/>
        <end position="243"/>
    </location>
</feature>
<evidence type="ECO:0000313" key="17">
    <source>
        <dbReference type="EMBL" id="CCK72963.1"/>
    </source>
</evidence>
<dbReference type="InterPro" id="IPR007638">
    <property type="entry name" value="Gln-tRNA-synth_Ib_RNA-bd_2"/>
</dbReference>
<dbReference type="GO" id="GO:0005739">
    <property type="term" value="C:mitochondrion"/>
    <property type="evidence" value="ECO:0007669"/>
    <property type="project" value="EnsemblFungi"/>
</dbReference>
<dbReference type="InterPro" id="IPR050132">
    <property type="entry name" value="Gln/Glu-tRNA_Ligase"/>
</dbReference>
<dbReference type="InterPro" id="IPR011035">
    <property type="entry name" value="Ribosomal_bL25/Gln-tRNA_synth"/>
</dbReference>
<dbReference type="FunFam" id="2.40.240.10:FF:000007">
    <property type="entry name" value="Glutamine--tRNA ligase"/>
    <property type="match status" value="1"/>
</dbReference>
<dbReference type="InterPro" id="IPR020058">
    <property type="entry name" value="Glu/Gln-tRNA-synth_Ib_cat-dom"/>
</dbReference>
<dbReference type="PROSITE" id="PS00178">
    <property type="entry name" value="AA_TRNA_LIGASE_I"/>
    <property type="match status" value="1"/>
</dbReference>
<feature type="domain" description="tRNA synthetases class I (E and Q) anti-codon binding" evidence="16">
    <location>
        <begin position="678"/>
        <end position="739"/>
    </location>
</feature>
<dbReference type="Pfam" id="PF20974">
    <property type="entry name" value="tRNA-synt_1c_C2"/>
    <property type="match status" value="1"/>
</dbReference>
<evidence type="ECO:0000259" key="13">
    <source>
        <dbReference type="Pfam" id="PF03950"/>
    </source>
</evidence>
<evidence type="ECO:0000259" key="12">
    <source>
        <dbReference type="Pfam" id="PF00749"/>
    </source>
</evidence>
<keyword evidence="18" id="KW-1185">Reference proteome</keyword>
<feature type="domain" description="Glutaminyl-tRNA synthetase class Ib non-specific RNA-binding" evidence="15">
    <location>
        <begin position="5"/>
        <end position="163"/>
    </location>
</feature>
<dbReference type="PANTHER" id="PTHR43097:SF4">
    <property type="entry name" value="GLUTAMINE--TRNA LIGASE"/>
    <property type="match status" value="1"/>
</dbReference>
<evidence type="ECO:0000259" key="16">
    <source>
        <dbReference type="Pfam" id="PF20974"/>
    </source>
</evidence>
<keyword evidence="4 10" id="KW-0547">Nucleotide-binding</keyword>
<dbReference type="InterPro" id="IPR042559">
    <property type="entry name" value="Gln-tRNA-synth_Ib_RNA-bd_N_2"/>
</dbReference>
<comment type="catalytic activity">
    <reaction evidence="9">
        <text>tRNA(Gln) + L-glutamine + ATP = L-glutaminyl-tRNA(Gln) + AMP + diphosphate</text>
        <dbReference type="Rhea" id="RHEA:20121"/>
        <dbReference type="Rhea" id="RHEA-COMP:9662"/>
        <dbReference type="Rhea" id="RHEA-COMP:9681"/>
        <dbReference type="ChEBI" id="CHEBI:30616"/>
        <dbReference type="ChEBI" id="CHEBI:33019"/>
        <dbReference type="ChEBI" id="CHEBI:58359"/>
        <dbReference type="ChEBI" id="CHEBI:78442"/>
        <dbReference type="ChEBI" id="CHEBI:78521"/>
        <dbReference type="ChEBI" id="CHEBI:456215"/>
        <dbReference type="EC" id="6.1.1.18"/>
    </reaction>
</comment>
<dbReference type="InterPro" id="IPR020056">
    <property type="entry name" value="Rbsml_bL25/Gln-tRNA_synth_N"/>
</dbReference>
<keyword evidence="7 10" id="KW-0030">Aminoacyl-tRNA synthetase</keyword>
<dbReference type="SUPFAM" id="SSF52374">
    <property type="entry name" value="Nucleotidylyl transferase"/>
    <property type="match status" value="1"/>
</dbReference>
<evidence type="ECO:0000256" key="2">
    <source>
        <dbReference type="ARBA" id="ARBA00012836"/>
    </source>
</evidence>
<evidence type="ECO:0000256" key="4">
    <source>
        <dbReference type="ARBA" id="ARBA00022741"/>
    </source>
</evidence>
<keyword evidence="3 10" id="KW-0436">Ligase</keyword>
<dbReference type="AlphaFoldDB" id="J7RST8"/>
<sequence>MSTVDELTEQFAAVGFDEPKVKEIVKNKKVAASLSQLLLEASADTEWDKSNRALLHNLATLIKGSDLPHHEWIVEGIVSGDLKTNLQIDSAFKYLKSAGDNATKESLKSESGVGVTVTEDQVRNSVAVYLQDNKDTIMTERYKIVPKLFASIKNLPELKWAEPRYFKPIIDQEVLKMLGPKDERDTVKPKKAKQTKNQQDGKGKKAQAETAKPTRSMFSEGFLGDLHKVGENPQAYPELMVEHLKATAGKVHTRFPPEPNGYLHIGHSKAIMVNFGYAKYHDGVCYLRFDDTNPEAEAPEYFESIKRMVSWLGFEPWKITYSSDYFDKLYELAKVLIKNGKGYICHCTAEEIRRGRGIKEDGQPGGERFGCKHRENSIEKNLEEFENMKEGKYQPGEATLRMKQDFSSPSPQMWDLIAYRVLNAPHPRTGSKWKIYPTYDFTHCLVDSFENITHSLCTTEFYLSRESYEWLCDQVHVFRPAQREYGRLNITGTILSKRKIAKLVEEKIVRGWDDPRLYTLEAIRRRGVPPGAILSFINTLGVTTSVTNIQAVRFESAIRKYLEETTPRLMFVLDPIEVVVDNLPEDHEELVEVPYKAGSAEFGSRTLPFTNRFYIDRSDFSETVDDKEFFRLTPSQSVGLVKVPRTVTFVSVEKDANGHITRLHVNYDSEKKKPKTYIQWVPVSAKYNSPVRIEETRVYNQLFNSENPSAVAGGFLKDINPESEVCHKGSVVEHNFHSVMENKLEVPHTGEFYVKEDPNGKETHRFQGMRVGYFTLDKESTADKIILNEIVGLKDGGSK</sequence>
<dbReference type="InterPro" id="IPR049437">
    <property type="entry name" value="tRNA-synt_1c_C2"/>
</dbReference>
<dbReference type="Gene3D" id="2.40.240.10">
    <property type="entry name" value="Ribosomal Protein L25, Chain P"/>
    <property type="match status" value="2"/>
</dbReference>
<evidence type="ECO:0000256" key="7">
    <source>
        <dbReference type="ARBA" id="ARBA00023146"/>
    </source>
</evidence>
<dbReference type="HOGENOM" id="CLU_001882_2_3_1"/>
<dbReference type="Pfam" id="PF04558">
    <property type="entry name" value="tRNA_synt_1c_R1"/>
    <property type="match status" value="1"/>
</dbReference>
<dbReference type="InterPro" id="IPR042558">
    <property type="entry name" value="Gln-tRNA-synth_Ib_RNA-bd_N_1"/>
</dbReference>
<proteinExistence type="inferred from homology"/>
<evidence type="ECO:0000256" key="10">
    <source>
        <dbReference type="RuleBase" id="RU363037"/>
    </source>
</evidence>
<feature type="domain" description="Glutamyl/glutaminyl-tRNA synthetase class Ib catalytic" evidence="12">
    <location>
        <begin position="250"/>
        <end position="563"/>
    </location>
</feature>
<dbReference type="eggNOG" id="KOG1148">
    <property type="taxonomic scope" value="Eukaryota"/>
</dbReference>
<dbReference type="FunFam" id="1.10.10.2420:FF:000001">
    <property type="entry name" value="Glutamine--tRNA ligase cytoplasmic"/>
    <property type="match status" value="1"/>
</dbReference>
<evidence type="ECO:0000256" key="1">
    <source>
        <dbReference type="ARBA" id="ARBA00005594"/>
    </source>
</evidence>
<dbReference type="Gene3D" id="1.10.8.1290">
    <property type="entry name" value="Glutaminyl-tRNA synthetase, non-specific RNA binding region part 1, domain 1"/>
    <property type="match status" value="1"/>
</dbReference>
<dbReference type="Pfam" id="PF00749">
    <property type="entry name" value="tRNA-synt_1c"/>
    <property type="match status" value="1"/>
</dbReference>
<dbReference type="Gene3D" id="3.40.50.620">
    <property type="entry name" value="HUPs"/>
    <property type="match status" value="1"/>
</dbReference>
<dbReference type="Pfam" id="PF03950">
    <property type="entry name" value="tRNA-synt_1c_C"/>
    <property type="match status" value="1"/>
</dbReference>
<dbReference type="InterPro" id="IPR001412">
    <property type="entry name" value="aa-tRNA-synth_I_CS"/>
</dbReference>
<gene>
    <name evidence="17" type="primary">KNAG0M01100</name>
    <name evidence="17" type="ordered locus">KNAG_0M01100</name>
</gene>
<dbReference type="EMBL" id="HE978326">
    <property type="protein sequence ID" value="CCK72963.1"/>
    <property type="molecule type" value="Genomic_DNA"/>
</dbReference>
<dbReference type="NCBIfam" id="TIGR00440">
    <property type="entry name" value="glnS"/>
    <property type="match status" value="1"/>
</dbReference>
<dbReference type="Gene3D" id="1.10.10.2420">
    <property type="match status" value="1"/>
</dbReference>